<dbReference type="Proteomes" id="UP000056109">
    <property type="component" value="Chromosome I"/>
</dbReference>
<evidence type="ECO:0000256" key="3">
    <source>
        <dbReference type="SAM" id="MobiDB-lite"/>
    </source>
</evidence>
<dbReference type="Pfam" id="PF13489">
    <property type="entry name" value="Methyltransf_23"/>
    <property type="match status" value="1"/>
</dbReference>
<proteinExistence type="predicted"/>
<evidence type="ECO:0000256" key="1">
    <source>
        <dbReference type="ARBA" id="ARBA00022603"/>
    </source>
</evidence>
<dbReference type="PANTHER" id="PTHR13090:SF1">
    <property type="entry name" value="ARGININE-HYDROXYLASE NDUFAF5, MITOCHONDRIAL"/>
    <property type="match status" value="1"/>
</dbReference>
<keyword evidence="5" id="KW-1185">Reference proteome</keyword>
<sequence>MSCILSWQSTKTGADHKAMEAPIIFDRHAVRLHKARAARLQHTVAPILTAAADILLERLDDVTRPLHSALDLGGRGIIAPRLLARGMDVVCSETIMPLPHTANVPTVCADEEWLPFAPQSFDLVVANLSLHWINDLPGTLSQIRQILKPDGLFLASVPILPTLRPLKQALEMAELALSDGVSPRVSPLPTQQSCAHLLQRTGFALPVVDTEKLDLRYRSLTGLMQDLRAAGETNALKLRSRAIPPRMLFPAAAAELATQEDQDGSFAMPLHMAILTAWSPSPSQPKPLQPGQFTHSLEEALNSSTLPDTTP</sequence>
<dbReference type="InterPro" id="IPR029063">
    <property type="entry name" value="SAM-dependent_MTases_sf"/>
</dbReference>
<evidence type="ECO:0000313" key="4">
    <source>
        <dbReference type="EMBL" id="CEF42957.1"/>
    </source>
</evidence>
<keyword evidence="2 4" id="KW-0808">Transferase</keyword>
<organism evidence="4 5">
    <name type="scientific">Acetobacter senegalensis</name>
    <dbReference type="NCBI Taxonomy" id="446692"/>
    <lineage>
        <taxon>Bacteria</taxon>
        <taxon>Pseudomonadati</taxon>
        <taxon>Pseudomonadota</taxon>
        <taxon>Alphaproteobacteria</taxon>
        <taxon>Acetobacterales</taxon>
        <taxon>Acetobacteraceae</taxon>
        <taxon>Acetobacter</taxon>
    </lineage>
</organism>
<evidence type="ECO:0000256" key="2">
    <source>
        <dbReference type="ARBA" id="ARBA00022679"/>
    </source>
</evidence>
<feature type="compositionally biased region" description="Polar residues" evidence="3">
    <location>
        <begin position="301"/>
        <end position="311"/>
    </location>
</feature>
<dbReference type="PANTHER" id="PTHR13090">
    <property type="entry name" value="ARGININE-HYDROXYLASE NDUFAF5, MITOCHONDRIAL"/>
    <property type="match status" value="1"/>
</dbReference>
<reference evidence="5" key="1">
    <citation type="submission" date="2014-09" db="EMBL/GenBank/DDBJ databases">
        <authorList>
            <person name="Illeghems K.G."/>
        </authorList>
    </citation>
    <scope>NUCLEOTIDE SEQUENCE [LARGE SCALE GENOMIC DNA]</scope>
    <source>
        <strain evidence="5">108B</strain>
    </source>
</reference>
<dbReference type="EMBL" id="LN606600">
    <property type="protein sequence ID" value="CEF42957.1"/>
    <property type="molecule type" value="Genomic_DNA"/>
</dbReference>
<dbReference type="CDD" id="cd02440">
    <property type="entry name" value="AdoMet_MTases"/>
    <property type="match status" value="1"/>
</dbReference>
<dbReference type="AlphaFoldDB" id="A0A0U5FT66"/>
<feature type="region of interest" description="Disordered" evidence="3">
    <location>
        <begin position="278"/>
        <end position="311"/>
    </location>
</feature>
<protein>
    <submittedName>
        <fullName evidence="4">Methyltransferase type 11</fullName>
    </submittedName>
</protein>
<keyword evidence="1 4" id="KW-0489">Methyltransferase</keyword>
<dbReference type="GO" id="GO:0008168">
    <property type="term" value="F:methyltransferase activity"/>
    <property type="evidence" value="ECO:0007669"/>
    <property type="project" value="UniProtKB-KW"/>
</dbReference>
<dbReference type="KEGG" id="asz:ASN_3740"/>
<gene>
    <name evidence="4" type="ORF">ASN_3740</name>
</gene>
<dbReference type="GO" id="GO:0032259">
    <property type="term" value="P:methylation"/>
    <property type="evidence" value="ECO:0007669"/>
    <property type="project" value="UniProtKB-KW"/>
</dbReference>
<dbReference type="SUPFAM" id="SSF53335">
    <property type="entry name" value="S-adenosyl-L-methionine-dependent methyltransferases"/>
    <property type="match status" value="1"/>
</dbReference>
<dbReference type="PATRIC" id="fig|446692.3.peg.3968"/>
<dbReference type="Gene3D" id="3.40.50.150">
    <property type="entry name" value="Vaccinia Virus protein VP39"/>
    <property type="match status" value="1"/>
</dbReference>
<evidence type="ECO:0000313" key="5">
    <source>
        <dbReference type="Proteomes" id="UP000056109"/>
    </source>
</evidence>
<dbReference type="InterPro" id="IPR050602">
    <property type="entry name" value="Malonyl-ACP_OMT"/>
</dbReference>
<name>A0A0U5FT66_9PROT</name>
<accession>A0A0U5FT66</accession>